<protein>
    <submittedName>
        <fullName evidence="10">Uncharacterized protein</fullName>
    </submittedName>
</protein>
<keyword evidence="11" id="KW-1185">Reference proteome</keyword>
<evidence type="ECO:0000313" key="11">
    <source>
        <dbReference type="Proteomes" id="UP001153069"/>
    </source>
</evidence>
<evidence type="ECO:0000256" key="5">
    <source>
        <dbReference type="ARBA" id="ARBA00022968"/>
    </source>
</evidence>
<accession>A0A9N8EAU2</accession>
<name>A0A9N8EAU2_9STRA</name>
<evidence type="ECO:0000256" key="6">
    <source>
        <dbReference type="ARBA" id="ARBA00022989"/>
    </source>
</evidence>
<gene>
    <name evidence="10" type="ORF">SEMRO_815_G206590.1</name>
</gene>
<reference evidence="10" key="1">
    <citation type="submission" date="2020-06" db="EMBL/GenBank/DDBJ databases">
        <authorList>
            <consortium name="Plant Systems Biology data submission"/>
        </authorList>
    </citation>
    <scope>NUCLEOTIDE SEQUENCE</scope>
    <source>
        <strain evidence="10">D6</strain>
    </source>
</reference>
<evidence type="ECO:0000256" key="7">
    <source>
        <dbReference type="ARBA" id="ARBA00023034"/>
    </source>
</evidence>
<proteinExistence type="inferred from homology"/>
<keyword evidence="8" id="KW-0472">Membrane</keyword>
<dbReference type="OrthoDB" id="42904at2759"/>
<dbReference type="Pfam" id="PF06990">
    <property type="entry name" value="Gal-3-0_sulfotr"/>
    <property type="match status" value="1"/>
</dbReference>
<keyword evidence="3" id="KW-0808">Transferase</keyword>
<dbReference type="AlphaFoldDB" id="A0A9N8EAU2"/>
<comment type="similarity">
    <text evidence="2">Belongs to the galactose-3-O-sulfotransferase family.</text>
</comment>
<sequence length="483" mass="54549">MASSSMDHHHHHHIHMDKRLPVLFALAILTLLWNGCFIDTVMQTTRKMESKEDISFSPLSPSSSAAIAAIQDVDDSIIKQPADARIKTVVPPPAIKPMMKLQPRVYPRRSRDTFPCFLDDNSNSSKSHEWRNPPPAAAPVQEGFFFLKTHKTGSSTSAGVHIRIARNMATYQTQRWNKTTTTAPSSFSTTSFCRAQFDHSTARKMNYGQRSKSRSFLWTILREPNQRAKSHFFHFGVSRRNIPPDQYRDFLLNKNHKKKSTNNNDKGYYVKMLSTSSSLSSEQDETNNNTTTMIAILQDILDSYDFIAITERMEESIVALQMILGLSTADVLYLSAKSSGGYDAGGGFGGKCILIQKPHKESLAKVEQFMRESPEWKAHVQWDQLLYQAANQSLDRTIHAFDQDEFRTHLALFRHAQQVAQEQCLPHVRLPCSKDREAMAPLPDAKTDCLWKDSACGTACLDQVANQLGLWAHTNRTTTTAIV</sequence>
<dbReference type="InterPro" id="IPR009729">
    <property type="entry name" value="Gal-3-0_sulfotransfrase"/>
</dbReference>
<dbReference type="PANTHER" id="PTHR14647:SF87">
    <property type="entry name" value="PUTATIVE-RELATED"/>
    <property type="match status" value="1"/>
</dbReference>
<dbReference type="EMBL" id="CAICTM010000814">
    <property type="protein sequence ID" value="CAB9516924.1"/>
    <property type="molecule type" value="Genomic_DNA"/>
</dbReference>
<keyword evidence="7" id="KW-0333">Golgi apparatus</keyword>
<dbReference type="PANTHER" id="PTHR14647">
    <property type="entry name" value="GALACTOSE-3-O-SULFOTRANSFERASE"/>
    <property type="match status" value="1"/>
</dbReference>
<dbReference type="GO" id="GO:0001733">
    <property type="term" value="F:galactosylceramide sulfotransferase activity"/>
    <property type="evidence" value="ECO:0007669"/>
    <property type="project" value="InterPro"/>
</dbReference>
<evidence type="ECO:0000256" key="3">
    <source>
        <dbReference type="ARBA" id="ARBA00022679"/>
    </source>
</evidence>
<evidence type="ECO:0000256" key="8">
    <source>
        <dbReference type="ARBA" id="ARBA00023136"/>
    </source>
</evidence>
<comment type="subcellular location">
    <subcellularLocation>
        <location evidence="1">Golgi apparatus membrane</location>
        <topology evidence="1">Single-pass type II membrane protein</topology>
    </subcellularLocation>
</comment>
<dbReference type="GO" id="GO:0000139">
    <property type="term" value="C:Golgi membrane"/>
    <property type="evidence" value="ECO:0007669"/>
    <property type="project" value="UniProtKB-SubCell"/>
</dbReference>
<organism evidence="10 11">
    <name type="scientific">Seminavis robusta</name>
    <dbReference type="NCBI Taxonomy" id="568900"/>
    <lineage>
        <taxon>Eukaryota</taxon>
        <taxon>Sar</taxon>
        <taxon>Stramenopiles</taxon>
        <taxon>Ochrophyta</taxon>
        <taxon>Bacillariophyta</taxon>
        <taxon>Bacillariophyceae</taxon>
        <taxon>Bacillariophycidae</taxon>
        <taxon>Naviculales</taxon>
        <taxon>Naviculaceae</taxon>
        <taxon>Seminavis</taxon>
    </lineage>
</organism>
<dbReference type="InterPro" id="IPR027417">
    <property type="entry name" value="P-loop_NTPase"/>
</dbReference>
<evidence type="ECO:0000256" key="2">
    <source>
        <dbReference type="ARBA" id="ARBA00008124"/>
    </source>
</evidence>
<keyword evidence="5" id="KW-0735">Signal-anchor</keyword>
<keyword evidence="6" id="KW-1133">Transmembrane helix</keyword>
<dbReference type="Proteomes" id="UP001153069">
    <property type="component" value="Unassembled WGS sequence"/>
</dbReference>
<keyword evidence="9" id="KW-0325">Glycoprotein</keyword>
<evidence type="ECO:0000256" key="4">
    <source>
        <dbReference type="ARBA" id="ARBA00022692"/>
    </source>
</evidence>
<evidence type="ECO:0000256" key="1">
    <source>
        <dbReference type="ARBA" id="ARBA00004323"/>
    </source>
</evidence>
<keyword evidence="4" id="KW-0812">Transmembrane</keyword>
<evidence type="ECO:0000313" key="10">
    <source>
        <dbReference type="EMBL" id="CAB9516924.1"/>
    </source>
</evidence>
<dbReference type="GO" id="GO:0009247">
    <property type="term" value="P:glycolipid biosynthetic process"/>
    <property type="evidence" value="ECO:0007669"/>
    <property type="project" value="InterPro"/>
</dbReference>
<comment type="caution">
    <text evidence="10">The sequence shown here is derived from an EMBL/GenBank/DDBJ whole genome shotgun (WGS) entry which is preliminary data.</text>
</comment>
<evidence type="ECO:0000256" key="9">
    <source>
        <dbReference type="ARBA" id="ARBA00023180"/>
    </source>
</evidence>
<dbReference type="Gene3D" id="3.40.50.300">
    <property type="entry name" value="P-loop containing nucleotide triphosphate hydrolases"/>
    <property type="match status" value="1"/>
</dbReference>